<protein>
    <submittedName>
        <fullName evidence="4">Amidohydrolase</fullName>
    </submittedName>
</protein>
<dbReference type="InterPro" id="IPR002195">
    <property type="entry name" value="Dihydroorotase_CS"/>
</dbReference>
<gene>
    <name evidence="4" type="ordered locus">TUZN_1540</name>
</gene>
<dbReference type="HOGENOM" id="CLU_015572_1_1_2"/>
<proteinExistence type="predicted"/>
<dbReference type="InterPro" id="IPR050138">
    <property type="entry name" value="DHOase/Allantoinase_Hydrolase"/>
</dbReference>
<reference evidence="4 5" key="1">
    <citation type="journal article" date="2011" name="J. Bacteriol.">
        <title>Complete genome sequence of the thermoacidophilic crenarchaeon Thermoproteus uzoniensis 768-20.</title>
        <authorList>
            <person name="Mardanov A.V."/>
            <person name="Gumerov V.M."/>
            <person name="Beletsky A.V."/>
            <person name="Prokofeva M.I."/>
            <person name="Bonch-Osmolovskaya E.A."/>
            <person name="Ravin N.V."/>
            <person name="Skryabin K.G."/>
        </authorList>
    </citation>
    <scope>NUCLEOTIDE SEQUENCE [LARGE SCALE GENOMIC DNA]</scope>
    <source>
        <strain evidence="4 5">768-20</strain>
    </source>
</reference>
<dbReference type="Gene3D" id="3.20.20.140">
    <property type="entry name" value="Metal-dependent hydrolases"/>
    <property type="match status" value="1"/>
</dbReference>
<dbReference type="PANTHER" id="PTHR43668">
    <property type="entry name" value="ALLANTOINASE"/>
    <property type="match status" value="1"/>
</dbReference>
<dbReference type="PANTHER" id="PTHR43668:SF2">
    <property type="entry name" value="ALLANTOINASE"/>
    <property type="match status" value="1"/>
</dbReference>
<keyword evidence="1" id="KW-0479">Metal-binding</keyword>
<sequence>MAVHSPCPPLFIFLSDIKTGVLASMCFVVEGRAYVGGAVRYVSLLVEGGAIKSLKGRGEGCRVLQFSAKHLILPGFVDVHVHFRDWGLSHKETLLGGSAAALAGGVTAVLDMPNTRPHIRTAELYAKRLAEGSALPIHYGVHMGVPEDLAELDAARPRSVKIYPEDVERFGWAHVERLLERCRSLGCVAVFHCEDPAYLAEGSRPPEAEARCADRVALYARRGYRIHVTHVSLPYTVEALRGLATVDATPHHLLLSSDKCSGPLCRVNPPLRGEDQRRRLLALFLAGAVDMYATDHAPHTLEEKLSGSPGICSLDVASSLLLRFWRDGLLGLDDVVRLYSFRPARFAGLDVGLRPGAPAAFSVFKLEEFAVSERDFKGTCRFSPLVGLRAFGRAVAVASKGVLRLLETGEAVA</sequence>
<evidence type="ECO:0000256" key="1">
    <source>
        <dbReference type="ARBA" id="ARBA00022723"/>
    </source>
</evidence>
<feature type="domain" description="Amidohydrolase-related" evidence="3">
    <location>
        <begin position="72"/>
        <end position="376"/>
    </location>
</feature>
<dbReference type="SUPFAM" id="SSF51556">
    <property type="entry name" value="Metallo-dependent hydrolases"/>
    <property type="match status" value="1"/>
</dbReference>
<dbReference type="PROSITE" id="PS00483">
    <property type="entry name" value="DIHYDROOROTASE_2"/>
    <property type="match status" value="1"/>
</dbReference>
<dbReference type="Proteomes" id="UP000008138">
    <property type="component" value="Chromosome"/>
</dbReference>
<dbReference type="KEGG" id="tuz:TUZN_1540"/>
<evidence type="ECO:0000313" key="5">
    <source>
        <dbReference type="Proteomes" id="UP000008138"/>
    </source>
</evidence>
<dbReference type="EMBL" id="CP002590">
    <property type="protein sequence ID" value="AEA13008.1"/>
    <property type="molecule type" value="Genomic_DNA"/>
</dbReference>
<dbReference type="Pfam" id="PF01979">
    <property type="entry name" value="Amidohydro_1"/>
    <property type="match status" value="1"/>
</dbReference>
<name>F2L281_THEU7</name>
<dbReference type="GO" id="GO:0004038">
    <property type="term" value="F:allantoinase activity"/>
    <property type="evidence" value="ECO:0007669"/>
    <property type="project" value="TreeGrafter"/>
</dbReference>
<evidence type="ECO:0000259" key="3">
    <source>
        <dbReference type="Pfam" id="PF01979"/>
    </source>
</evidence>
<evidence type="ECO:0000313" key="4">
    <source>
        <dbReference type="EMBL" id="AEA13008.1"/>
    </source>
</evidence>
<keyword evidence="5" id="KW-1185">Reference proteome</keyword>
<dbReference type="GO" id="GO:0005737">
    <property type="term" value="C:cytoplasm"/>
    <property type="evidence" value="ECO:0007669"/>
    <property type="project" value="TreeGrafter"/>
</dbReference>
<dbReference type="InterPro" id="IPR032466">
    <property type="entry name" value="Metal_Hydrolase"/>
</dbReference>
<evidence type="ECO:0000256" key="2">
    <source>
        <dbReference type="ARBA" id="ARBA00022801"/>
    </source>
</evidence>
<dbReference type="AlphaFoldDB" id="F2L281"/>
<keyword evidence="2" id="KW-0378">Hydrolase</keyword>
<organism evidence="4 5">
    <name type="scientific">Thermoproteus uzoniensis (strain 768-20)</name>
    <dbReference type="NCBI Taxonomy" id="999630"/>
    <lineage>
        <taxon>Archaea</taxon>
        <taxon>Thermoproteota</taxon>
        <taxon>Thermoprotei</taxon>
        <taxon>Thermoproteales</taxon>
        <taxon>Thermoproteaceae</taxon>
        <taxon>Thermoproteus</taxon>
    </lineage>
</organism>
<accession>F2L281</accession>
<dbReference type="GO" id="GO:0046872">
    <property type="term" value="F:metal ion binding"/>
    <property type="evidence" value="ECO:0007669"/>
    <property type="project" value="UniProtKB-KW"/>
</dbReference>
<dbReference type="InterPro" id="IPR006680">
    <property type="entry name" value="Amidohydro-rel"/>
</dbReference>
<dbReference type="STRING" id="999630.TUZN_1540"/>
<dbReference type="GO" id="GO:0006145">
    <property type="term" value="P:purine nucleobase catabolic process"/>
    <property type="evidence" value="ECO:0007669"/>
    <property type="project" value="TreeGrafter"/>
</dbReference>
<reference key="2">
    <citation type="submission" date="2011-03" db="EMBL/GenBank/DDBJ databases">
        <title>Complete genome sequence of the thermoacidophilic crenarchaeon Thermoproteus uzoniensis 768-20.</title>
        <authorList>
            <person name="Mardanov A.V."/>
            <person name="Gumerov V.M."/>
            <person name="Beletsky A.V."/>
            <person name="Prokofeva M.I."/>
            <person name="Bonch-Osmolovskaya E.A."/>
            <person name="Ravin N.V."/>
            <person name="Skryabin K.G."/>
        </authorList>
    </citation>
    <scope>NUCLEOTIDE SEQUENCE</scope>
    <source>
        <strain>768-20</strain>
    </source>
</reference>
<dbReference type="eggNOG" id="arCOG00689">
    <property type="taxonomic scope" value="Archaea"/>
</dbReference>